<dbReference type="Proteomes" id="UP000215043">
    <property type="component" value="Chromosome"/>
</dbReference>
<gene>
    <name evidence="2" type="ORF">CDG81_02050</name>
    <name evidence="3" type="ORF">IL38_18935</name>
</gene>
<evidence type="ECO:0000256" key="1">
    <source>
        <dbReference type="SAM" id="MobiDB-lite"/>
    </source>
</evidence>
<organism evidence="2 5">
    <name type="scientific">Actinopolyspora erythraea</name>
    <dbReference type="NCBI Taxonomy" id="414996"/>
    <lineage>
        <taxon>Bacteria</taxon>
        <taxon>Bacillati</taxon>
        <taxon>Actinomycetota</taxon>
        <taxon>Actinomycetes</taxon>
        <taxon>Actinopolysporales</taxon>
        <taxon>Actinopolysporaceae</taxon>
        <taxon>Actinopolyspora</taxon>
    </lineage>
</organism>
<dbReference type="OrthoDB" id="5194206at2"/>
<evidence type="ECO:0000313" key="3">
    <source>
        <dbReference type="EMBL" id="KGI80220.1"/>
    </source>
</evidence>
<dbReference type="Proteomes" id="UP000029737">
    <property type="component" value="Unassembled WGS sequence"/>
</dbReference>
<protein>
    <submittedName>
        <fullName evidence="2">Uncharacterized protein</fullName>
    </submittedName>
</protein>
<dbReference type="RefSeq" id="WP_043576207.1">
    <property type="nucleotide sequence ID" value="NZ_KN214178.1"/>
</dbReference>
<dbReference type="KEGG" id="aey:CDG81_02050"/>
<dbReference type="AlphaFoldDB" id="A0A099D4F2"/>
<proteinExistence type="predicted"/>
<accession>A0A099D4F2</accession>
<evidence type="ECO:0000313" key="5">
    <source>
        <dbReference type="Proteomes" id="UP000215043"/>
    </source>
</evidence>
<evidence type="ECO:0000313" key="2">
    <source>
        <dbReference type="EMBL" id="ASU77294.1"/>
    </source>
</evidence>
<reference evidence="2 5" key="2">
    <citation type="submission" date="2017-08" db="EMBL/GenBank/DDBJ databases">
        <title>The complete genome sequence of moderately halophilic actinomycete Actinopolyspora erythraea YIM 90600, the producer of novel erythromycin, novel actinopolysporins A-C and tubercidin.</title>
        <authorList>
            <person name="Yin M."/>
            <person name="Tang S."/>
        </authorList>
    </citation>
    <scope>NUCLEOTIDE SEQUENCE [LARGE SCALE GENOMIC DNA]</scope>
    <source>
        <strain evidence="2 5">YIM 90600</strain>
    </source>
</reference>
<feature type="compositionally biased region" description="Basic and acidic residues" evidence="1">
    <location>
        <begin position="96"/>
        <end position="115"/>
    </location>
</feature>
<evidence type="ECO:0000313" key="4">
    <source>
        <dbReference type="Proteomes" id="UP000029737"/>
    </source>
</evidence>
<dbReference type="HOGENOM" id="CLU_1954881_0_0_11"/>
<dbReference type="EMBL" id="CP022752">
    <property type="protein sequence ID" value="ASU77294.1"/>
    <property type="molecule type" value="Genomic_DNA"/>
</dbReference>
<keyword evidence="4" id="KW-1185">Reference proteome</keyword>
<reference evidence="3 4" key="1">
    <citation type="journal article" date="2014" name="PLoS ONE">
        <title>Identification and Characterization of a New Erythromycin Biosynthetic Gene Cluster in Actinopolyspora erythraea YIM90600, a Novel Erythronolide-Producing Halophilic Actinomycete Isolated from Salt Field.</title>
        <authorList>
            <person name="Chen D."/>
            <person name="Feng J."/>
            <person name="Huang L."/>
            <person name="Zhang Q."/>
            <person name="Wu J."/>
            <person name="Zhu X."/>
            <person name="Duan Y."/>
            <person name="Xu Z."/>
        </authorList>
    </citation>
    <scope>NUCLEOTIDE SEQUENCE [LARGE SCALE GENOMIC DNA]</scope>
    <source>
        <strain evidence="3 4">YIM90600</strain>
    </source>
</reference>
<feature type="region of interest" description="Disordered" evidence="1">
    <location>
        <begin position="96"/>
        <end position="128"/>
    </location>
</feature>
<dbReference type="EMBL" id="JPMV01000035">
    <property type="protein sequence ID" value="KGI80220.1"/>
    <property type="molecule type" value="Genomic_DNA"/>
</dbReference>
<sequence>MRAPIVWLVYERTSPPGDDAGAEPLIAVCATEEAAKNLERASSARGRYASWEEHPLQGAGGRTALLVDGEVVHLVLLGDVDAEPRDPIAVAVHADRHVAQQRTTEESHRTGDSEYHTVSLPVGWRAET</sequence>
<dbReference type="eggNOG" id="ENOG5031ING">
    <property type="taxonomic scope" value="Bacteria"/>
</dbReference>
<name>A0A099D4F2_9ACTN</name>